<keyword evidence="1" id="KW-0472">Membrane</keyword>
<keyword evidence="1" id="KW-0812">Transmembrane</keyword>
<keyword evidence="1" id="KW-1133">Transmembrane helix</keyword>
<protein>
    <submittedName>
        <fullName evidence="2">Uncharacterized protein</fullName>
    </submittedName>
</protein>
<organism evidence="2 3">
    <name type="scientific">Putridiphycobacter roseus</name>
    <dbReference type="NCBI Taxonomy" id="2219161"/>
    <lineage>
        <taxon>Bacteria</taxon>
        <taxon>Pseudomonadati</taxon>
        <taxon>Bacteroidota</taxon>
        <taxon>Flavobacteriia</taxon>
        <taxon>Flavobacteriales</taxon>
        <taxon>Crocinitomicaceae</taxon>
        <taxon>Putridiphycobacter</taxon>
    </lineage>
</organism>
<evidence type="ECO:0000256" key="1">
    <source>
        <dbReference type="SAM" id="Phobius"/>
    </source>
</evidence>
<proteinExistence type="predicted"/>
<dbReference type="Proteomes" id="UP000249248">
    <property type="component" value="Unassembled WGS sequence"/>
</dbReference>
<feature type="transmembrane region" description="Helical" evidence="1">
    <location>
        <begin position="85"/>
        <end position="103"/>
    </location>
</feature>
<dbReference type="RefSeq" id="WP_111063051.1">
    <property type="nucleotide sequence ID" value="NZ_JBHUCU010000032.1"/>
</dbReference>
<reference evidence="2 3" key="1">
    <citation type="submission" date="2018-06" db="EMBL/GenBank/DDBJ databases">
        <title>The draft genome sequence of Crocinitomix sp. SM1701.</title>
        <authorList>
            <person name="Zhang X."/>
        </authorList>
    </citation>
    <scope>NUCLEOTIDE SEQUENCE [LARGE SCALE GENOMIC DNA]</scope>
    <source>
        <strain evidence="2 3">SM1701</strain>
    </source>
</reference>
<gene>
    <name evidence="2" type="ORF">DNU06_09510</name>
</gene>
<accession>A0A2W1NQP0</accession>
<comment type="caution">
    <text evidence="2">The sequence shown here is derived from an EMBL/GenBank/DDBJ whole genome shotgun (WGS) entry which is preliminary data.</text>
</comment>
<name>A0A2W1NQP0_9FLAO</name>
<dbReference type="AlphaFoldDB" id="A0A2W1NQP0"/>
<evidence type="ECO:0000313" key="2">
    <source>
        <dbReference type="EMBL" id="PZE16978.1"/>
    </source>
</evidence>
<keyword evidence="3" id="KW-1185">Reference proteome</keyword>
<evidence type="ECO:0000313" key="3">
    <source>
        <dbReference type="Proteomes" id="UP000249248"/>
    </source>
</evidence>
<sequence>MTRPSLIALLMLIYSFGFSQNMDSLNAEFLNLKSDYENIKMNIEKSSDLLLTSENYSNLSLGIGMFTSGVLSLLYLSDYGLDNQAFILLGGIGFTTSVGFFIGSKIKKHQAYTIMHYSF</sequence>
<dbReference type="EMBL" id="QKSB01000005">
    <property type="protein sequence ID" value="PZE16978.1"/>
    <property type="molecule type" value="Genomic_DNA"/>
</dbReference>